<evidence type="ECO:0000313" key="2">
    <source>
        <dbReference type="EMBL" id="RZF58787.1"/>
    </source>
</evidence>
<reference evidence="2 3" key="1">
    <citation type="submission" date="2019-02" db="EMBL/GenBank/DDBJ databases">
        <authorList>
            <person name="Li Y."/>
        </authorList>
    </citation>
    <scope>NUCLEOTIDE SEQUENCE [LARGE SCALE GENOMIC DNA]</scope>
    <source>
        <strain evidence="2 3">30C10-4-7</strain>
    </source>
</reference>
<name>A0A4Q6XQS4_9SPHI</name>
<dbReference type="SUPFAM" id="SSF52218">
    <property type="entry name" value="Flavoproteins"/>
    <property type="match status" value="1"/>
</dbReference>
<dbReference type="PANTHER" id="PTHR30543">
    <property type="entry name" value="CHROMATE REDUCTASE"/>
    <property type="match status" value="1"/>
</dbReference>
<comment type="caution">
    <text evidence="2">The sequence shown here is derived from an EMBL/GenBank/DDBJ whole genome shotgun (WGS) entry which is preliminary data.</text>
</comment>
<dbReference type="EMBL" id="SGIT01000003">
    <property type="protein sequence ID" value="RZF58787.1"/>
    <property type="molecule type" value="Genomic_DNA"/>
</dbReference>
<dbReference type="RefSeq" id="WP_130142572.1">
    <property type="nucleotide sequence ID" value="NZ_SGIT01000003.1"/>
</dbReference>
<accession>A0A4Q6XQS4</accession>
<dbReference type="InterPro" id="IPR029039">
    <property type="entry name" value="Flavoprotein-like_sf"/>
</dbReference>
<evidence type="ECO:0000313" key="3">
    <source>
        <dbReference type="Proteomes" id="UP000292855"/>
    </source>
</evidence>
<dbReference type="InterPro" id="IPR050712">
    <property type="entry name" value="NAD(P)H-dep_reductase"/>
</dbReference>
<dbReference type="GO" id="GO:0016491">
    <property type="term" value="F:oxidoreductase activity"/>
    <property type="evidence" value="ECO:0007669"/>
    <property type="project" value="InterPro"/>
</dbReference>
<protein>
    <submittedName>
        <fullName evidence="2">NADPH-dependent oxidoreductase</fullName>
    </submittedName>
</protein>
<dbReference type="AlphaFoldDB" id="A0A4Q6XQS4"/>
<sequence>MNLIISGTNRERSNSLKIAKYYQQELQRKGESWELLSLSDLPHDITVTDLYGKRSEAFKPIQSLVSAAQKFVFIIPEYNGSFPGILKVFIDACSFPASFFHKKAALVGVSTGKYGNIRGVDHFTGVCNYMRMHVLPLKIHLSKVHDELDSDDQLIDELTTKFVQEQIDEIARF</sequence>
<proteinExistence type="predicted"/>
<dbReference type="OrthoDB" id="9812295at2"/>
<feature type="domain" description="NADPH-dependent FMN reductase-like" evidence="1">
    <location>
        <begin position="3"/>
        <end position="142"/>
    </location>
</feature>
<dbReference type="Proteomes" id="UP000292855">
    <property type="component" value="Unassembled WGS sequence"/>
</dbReference>
<organism evidence="2 3">
    <name type="scientific">Sphingobacterium corticibacterium</name>
    <dbReference type="NCBI Taxonomy" id="2484746"/>
    <lineage>
        <taxon>Bacteria</taxon>
        <taxon>Pseudomonadati</taxon>
        <taxon>Bacteroidota</taxon>
        <taxon>Sphingobacteriia</taxon>
        <taxon>Sphingobacteriales</taxon>
        <taxon>Sphingobacteriaceae</taxon>
        <taxon>Sphingobacterium</taxon>
    </lineage>
</organism>
<gene>
    <name evidence="2" type="ORF">EWE74_15805</name>
</gene>
<dbReference type="Pfam" id="PF03358">
    <property type="entry name" value="FMN_red"/>
    <property type="match status" value="1"/>
</dbReference>
<evidence type="ECO:0000259" key="1">
    <source>
        <dbReference type="Pfam" id="PF03358"/>
    </source>
</evidence>
<dbReference type="InterPro" id="IPR005025">
    <property type="entry name" value="FMN_Rdtase-like_dom"/>
</dbReference>
<dbReference type="GO" id="GO:0005829">
    <property type="term" value="C:cytosol"/>
    <property type="evidence" value="ECO:0007669"/>
    <property type="project" value="TreeGrafter"/>
</dbReference>
<dbReference type="Gene3D" id="3.40.50.360">
    <property type="match status" value="1"/>
</dbReference>
<dbReference type="GO" id="GO:0010181">
    <property type="term" value="F:FMN binding"/>
    <property type="evidence" value="ECO:0007669"/>
    <property type="project" value="TreeGrafter"/>
</dbReference>
<dbReference type="PANTHER" id="PTHR30543:SF21">
    <property type="entry name" value="NAD(P)H-DEPENDENT FMN REDUCTASE LOT6"/>
    <property type="match status" value="1"/>
</dbReference>
<keyword evidence="3" id="KW-1185">Reference proteome</keyword>